<sequence>MWRSENGRIVLIIDETHVGLGEAWLHHQCSAQHIVNFTQILNVQSNFDSIEILVEPLKITSARNRNDPRLFSE</sequence>
<evidence type="ECO:0000313" key="2">
    <source>
        <dbReference type="Proteomes" id="UP000063236"/>
    </source>
</evidence>
<organism evidence="1 2">
    <name type="scientific">Burkholderia diffusa</name>
    <dbReference type="NCBI Taxonomy" id="488732"/>
    <lineage>
        <taxon>Bacteria</taxon>
        <taxon>Pseudomonadati</taxon>
        <taxon>Pseudomonadota</taxon>
        <taxon>Betaproteobacteria</taxon>
        <taxon>Burkholderiales</taxon>
        <taxon>Burkholderiaceae</taxon>
        <taxon>Burkholderia</taxon>
        <taxon>Burkholderia cepacia complex</taxon>
    </lineage>
</organism>
<dbReference type="EMBL" id="LPJV01000059">
    <property type="protein sequence ID" value="KWF46715.1"/>
    <property type="molecule type" value="Genomic_DNA"/>
</dbReference>
<name>A0AAW3PA02_9BURK</name>
<evidence type="ECO:0000313" key="1">
    <source>
        <dbReference type="EMBL" id="KWF46715.1"/>
    </source>
</evidence>
<comment type="caution">
    <text evidence="1">The sequence shown here is derived from an EMBL/GenBank/DDBJ whole genome shotgun (WGS) entry which is preliminary data.</text>
</comment>
<dbReference type="Proteomes" id="UP000063236">
    <property type="component" value="Unassembled WGS sequence"/>
</dbReference>
<accession>A0AAW3PA02</accession>
<gene>
    <name evidence="1" type="ORF">WL88_25730</name>
</gene>
<reference evidence="1 2" key="1">
    <citation type="submission" date="2015-11" db="EMBL/GenBank/DDBJ databases">
        <title>Expanding the genomic diversity of Burkholderia species for the development of highly accurate diagnostics.</title>
        <authorList>
            <person name="Sahl J."/>
            <person name="Keim P."/>
            <person name="Wagner D."/>
        </authorList>
    </citation>
    <scope>NUCLEOTIDE SEQUENCE [LARGE SCALE GENOMIC DNA]</scope>
    <source>
        <strain evidence="1 2">MSMB378WGS</strain>
    </source>
</reference>
<dbReference type="AlphaFoldDB" id="A0AAW3PA02"/>
<proteinExistence type="predicted"/>
<protein>
    <submittedName>
        <fullName evidence="1">Uncharacterized protein</fullName>
    </submittedName>
</protein>